<comment type="caution">
    <text evidence="2">The sequence shown here is derived from an EMBL/GenBank/DDBJ whole genome shotgun (WGS) entry which is preliminary data.</text>
</comment>
<dbReference type="GeneID" id="99686254"/>
<dbReference type="Gene3D" id="1.10.150.320">
    <property type="entry name" value="Photosystem II 12 kDa extrinsic protein"/>
    <property type="match status" value="1"/>
</dbReference>
<reference evidence="2 3" key="1">
    <citation type="submission" date="2019-03" db="EMBL/GenBank/DDBJ databases">
        <title>Genomic Encyclopedia of Type Strains, Phase IV (KMG-IV): sequencing the most valuable type-strain genomes for metagenomic binning, comparative biology and taxonomic classification.</title>
        <authorList>
            <person name="Goeker M."/>
        </authorList>
    </citation>
    <scope>NUCLEOTIDE SEQUENCE [LARGE SCALE GENOMIC DNA]</scope>
    <source>
        <strain evidence="2 3">DSM 1709</strain>
    </source>
</reference>
<accession>A0A4R2MRU1</accession>
<dbReference type="EMBL" id="SLXD01000007">
    <property type="protein sequence ID" value="TCP02133.1"/>
    <property type="molecule type" value="Genomic_DNA"/>
</dbReference>
<evidence type="ECO:0000313" key="3">
    <source>
        <dbReference type="Proteomes" id="UP000295106"/>
    </source>
</evidence>
<organism evidence="2 3">
    <name type="scientific">Rubrivivax gelatinosus</name>
    <name type="common">Rhodocyclus gelatinosus</name>
    <name type="synonym">Rhodopseudomonas gelatinosa</name>
    <dbReference type="NCBI Taxonomy" id="28068"/>
    <lineage>
        <taxon>Bacteria</taxon>
        <taxon>Pseudomonadati</taxon>
        <taxon>Pseudomonadota</taxon>
        <taxon>Betaproteobacteria</taxon>
        <taxon>Burkholderiales</taxon>
        <taxon>Sphaerotilaceae</taxon>
        <taxon>Rubrivivax</taxon>
    </lineage>
</organism>
<dbReference type="OrthoDB" id="8687931at2"/>
<evidence type="ECO:0000256" key="1">
    <source>
        <dbReference type="SAM" id="SignalP"/>
    </source>
</evidence>
<proteinExistence type="predicted"/>
<dbReference type="Pfam" id="PF12836">
    <property type="entry name" value="HHH_3"/>
    <property type="match status" value="1"/>
</dbReference>
<gene>
    <name evidence="2" type="ORF">EV684_107138</name>
</gene>
<keyword evidence="1" id="KW-0732">Signal</keyword>
<dbReference type="AlphaFoldDB" id="A0A4R2MRU1"/>
<protein>
    <submittedName>
        <fullName evidence="2">Competence protein ComEA</fullName>
    </submittedName>
</protein>
<dbReference type="RefSeq" id="WP_132647592.1">
    <property type="nucleotide sequence ID" value="NZ_CP181386.1"/>
</dbReference>
<evidence type="ECO:0000313" key="2">
    <source>
        <dbReference type="EMBL" id="TCP02133.1"/>
    </source>
</evidence>
<feature type="chain" id="PRO_5020341022" evidence="1">
    <location>
        <begin position="23"/>
        <end position="108"/>
    </location>
</feature>
<feature type="signal peptide" evidence="1">
    <location>
        <begin position="1"/>
        <end position="22"/>
    </location>
</feature>
<name>A0A4R2MRU1_RUBGE</name>
<dbReference type="Proteomes" id="UP000295106">
    <property type="component" value="Unassembled WGS sequence"/>
</dbReference>
<dbReference type="SUPFAM" id="SSF160975">
    <property type="entry name" value="AF1531-like"/>
    <property type="match status" value="1"/>
</dbReference>
<sequence length="108" mass="10952">MKRFLRPVAALLFAAFAFNAHAAVDANQASQAELETVKGIGPGLSAKILEARKAGAFKSWADMVDRVPGIGSGNAARFSQAGLTVAGAAWAGGDAQPAKAEKAAKAAK</sequence>